<dbReference type="PANTHER" id="PTHR30346:SF28">
    <property type="entry name" value="HTH-TYPE TRANSCRIPTIONAL REGULATOR CYNR"/>
    <property type="match status" value="1"/>
</dbReference>
<reference evidence="6 7" key="1">
    <citation type="submission" date="2019-06" db="EMBL/GenBank/DDBJ databases">
        <title>New taxonomy in bacterial strain CC-CFT640, isolated from vineyard.</title>
        <authorList>
            <person name="Lin S.-Y."/>
            <person name="Tsai C.-F."/>
            <person name="Young C.-C."/>
        </authorList>
    </citation>
    <scope>NUCLEOTIDE SEQUENCE [LARGE SCALE GENOMIC DNA]</scope>
    <source>
        <strain evidence="6 7">CC-CFT640</strain>
    </source>
</reference>
<evidence type="ECO:0000256" key="3">
    <source>
        <dbReference type="ARBA" id="ARBA00023125"/>
    </source>
</evidence>
<dbReference type="GO" id="GO:0003700">
    <property type="term" value="F:DNA-binding transcription factor activity"/>
    <property type="evidence" value="ECO:0007669"/>
    <property type="project" value="InterPro"/>
</dbReference>
<dbReference type="Pfam" id="PF03466">
    <property type="entry name" value="LysR_substrate"/>
    <property type="match status" value="1"/>
</dbReference>
<comment type="similarity">
    <text evidence="1">Belongs to the LysR transcriptional regulatory family.</text>
</comment>
<dbReference type="OrthoDB" id="7260751at2"/>
<keyword evidence="4" id="KW-0804">Transcription</keyword>
<dbReference type="PROSITE" id="PS50931">
    <property type="entry name" value="HTH_LYSR"/>
    <property type="match status" value="1"/>
</dbReference>
<dbReference type="InterPro" id="IPR005119">
    <property type="entry name" value="LysR_subst-bd"/>
</dbReference>
<dbReference type="GO" id="GO:0032993">
    <property type="term" value="C:protein-DNA complex"/>
    <property type="evidence" value="ECO:0007669"/>
    <property type="project" value="TreeGrafter"/>
</dbReference>
<dbReference type="InterPro" id="IPR036390">
    <property type="entry name" value="WH_DNA-bd_sf"/>
</dbReference>
<organism evidence="6 7">
    <name type="scientific">Vineibacter terrae</name>
    <dbReference type="NCBI Taxonomy" id="2586908"/>
    <lineage>
        <taxon>Bacteria</taxon>
        <taxon>Pseudomonadati</taxon>
        <taxon>Pseudomonadota</taxon>
        <taxon>Alphaproteobacteria</taxon>
        <taxon>Hyphomicrobiales</taxon>
        <taxon>Vineibacter</taxon>
    </lineage>
</organism>
<dbReference type="InterPro" id="IPR000847">
    <property type="entry name" value="LysR_HTH_N"/>
</dbReference>
<proteinExistence type="inferred from homology"/>
<evidence type="ECO:0000313" key="6">
    <source>
        <dbReference type="EMBL" id="TXL74589.1"/>
    </source>
</evidence>
<dbReference type="Gene3D" id="1.10.10.10">
    <property type="entry name" value="Winged helix-like DNA-binding domain superfamily/Winged helix DNA-binding domain"/>
    <property type="match status" value="1"/>
</dbReference>
<dbReference type="FunFam" id="1.10.10.10:FF:000001">
    <property type="entry name" value="LysR family transcriptional regulator"/>
    <property type="match status" value="1"/>
</dbReference>
<evidence type="ECO:0000256" key="2">
    <source>
        <dbReference type="ARBA" id="ARBA00023015"/>
    </source>
</evidence>
<dbReference type="Proteomes" id="UP000321638">
    <property type="component" value="Unassembled WGS sequence"/>
</dbReference>
<dbReference type="SUPFAM" id="SSF53850">
    <property type="entry name" value="Periplasmic binding protein-like II"/>
    <property type="match status" value="1"/>
</dbReference>
<gene>
    <name evidence="6" type="ORF">FHP25_16010</name>
</gene>
<protein>
    <submittedName>
        <fullName evidence="6">LysR family transcriptional regulator</fullName>
    </submittedName>
</protein>
<keyword evidence="3" id="KW-0238">DNA-binding</keyword>
<comment type="caution">
    <text evidence="6">The sequence shown here is derived from an EMBL/GenBank/DDBJ whole genome shotgun (WGS) entry which is preliminary data.</text>
</comment>
<dbReference type="EMBL" id="VDUZ01000017">
    <property type="protein sequence ID" value="TXL74589.1"/>
    <property type="molecule type" value="Genomic_DNA"/>
</dbReference>
<dbReference type="Pfam" id="PF00126">
    <property type="entry name" value="HTH_1"/>
    <property type="match status" value="1"/>
</dbReference>
<dbReference type="InterPro" id="IPR036388">
    <property type="entry name" value="WH-like_DNA-bd_sf"/>
</dbReference>
<name>A0A5C8PLE3_9HYPH</name>
<feature type="domain" description="HTH lysR-type" evidence="5">
    <location>
        <begin position="1"/>
        <end position="57"/>
    </location>
</feature>
<dbReference type="PRINTS" id="PR00039">
    <property type="entry name" value="HTHLYSR"/>
</dbReference>
<keyword evidence="2" id="KW-0805">Transcription regulation</keyword>
<accession>A0A5C8PLE3</accession>
<evidence type="ECO:0000256" key="1">
    <source>
        <dbReference type="ARBA" id="ARBA00009437"/>
    </source>
</evidence>
<dbReference type="AlphaFoldDB" id="A0A5C8PLE3"/>
<dbReference type="PANTHER" id="PTHR30346">
    <property type="entry name" value="TRANSCRIPTIONAL DUAL REGULATOR HCAR-RELATED"/>
    <property type="match status" value="1"/>
</dbReference>
<sequence>MNLAFVRYFLAVAETGHFTRAARRLNVTQPTLSAGIARLEEELGARLFDRRRGVVLTEAGSRLVPQARIIIDAWAGARAELRQVPVARRPLRLGLLPTLPDRIVMTLTARLAASGRTLDLVEAPAETLQTRLRRGQHDAILTVLPDEATLPRLRALHREAYVVAVPSSHVLAGYSRATIADLATTPFVLRQHCEAHAAARRVFAHHGAHPPVVARTASDARALALVAAGTGACLMPESLTEATTDVVAVAEVRLERRLGLMLRPDLDPDAADLLRESVRGLPWMPPRQATLIAH</sequence>
<evidence type="ECO:0000256" key="4">
    <source>
        <dbReference type="ARBA" id="ARBA00023163"/>
    </source>
</evidence>
<dbReference type="GO" id="GO:0003677">
    <property type="term" value="F:DNA binding"/>
    <property type="evidence" value="ECO:0007669"/>
    <property type="project" value="UniProtKB-KW"/>
</dbReference>
<dbReference type="SUPFAM" id="SSF46785">
    <property type="entry name" value="Winged helix' DNA-binding domain"/>
    <property type="match status" value="1"/>
</dbReference>
<dbReference type="RefSeq" id="WP_147847963.1">
    <property type="nucleotide sequence ID" value="NZ_VDUZ01000017.1"/>
</dbReference>
<evidence type="ECO:0000313" key="7">
    <source>
        <dbReference type="Proteomes" id="UP000321638"/>
    </source>
</evidence>
<dbReference type="CDD" id="cd05466">
    <property type="entry name" value="PBP2_LTTR_substrate"/>
    <property type="match status" value="1"/>
</dbReference>
<keyword evidence="7" id="KW-1185">Reference proteome</keyword>
<evidence type="ECO:0000259" key="5">
    <source>
        <dbReference type="PROSITE" id="PS50931"/>
    </source>
</evidence>
<dbReference type="Gene3D" id="3.40.190.290">
    <property type="match status" value="1"/>
</dbReference>